<gene>
    <name evidence="1" type="ORF">KIPB_014885</name>
</gene>
<comment type="caution">
    <text evidence="1">The sequence shown here is derived from an EMBL/GenBank/DDBJ whole genome shotgun (WGS) entry which is preliminary data.</text>
</comment>
<organism evidence="1 2">
    <name type="scientific">Kipferlia bialata</name>
    <dbReference type="NCBI Taxonomy" id="797122"/>
    <lineage>
        <taxon>Eukaryota</taxon>
        <taxon>Metamonada</taxon>
        <taxon>Carpediemonas-like organisms</taxon>
        <taxon>Kipferlia</taxon>
    </lineage>
</organism>
<accession>A0A391NVP8</accession>
<evidence type="ECO:0000313" key="1">
    <source>
        <dbReference type="EMBL" id="GCA64640.1"/>
    </source>
</evidence>
<keyword evidence="2" id="KW-1185">Reference proteome</keyword>
<evidence type="ECO:0000313" key="2">
    <source>
        <dbReference type="Proteomes" id="UP000265618"/>
    </source>
</evidence>
<reference evidence="1 2" key="1">
    <citation type="journal article" date="2018" name="PLoS ONE">
        <title>The draft genome of Kipferlia bialata reveals reductive genome evolution in fornicate parasites.</title>
        <authorList>
            <person name="Tanifuji G."/>
            <person name="Takabayashi S."/>
            <person name="Kume K."/>
            <person name="Takagi M."/>
            <person name="Nakayama T."/>
            <person name="Kamikawa R."/>
            <person name="Inagaki Y."/>
            <person name="Hashimoto T."/>
        </authorList>
    </citation>
    <scope>NUCLEOTIDE SEQUENCE [LARGE SCALE GENOMIC DNA]</scope>
    <source>
        <strain evidence="1">NY0173</strain>
    </source>
</reference>
<dbReference type="AlphaFoldDB" id="A0A391NVP8"/>
<sequence>DPSDYDSLAASLEMARQSAREQLRQAILFSKQDSAIYTPRILEMRSDYLESCNAAIEGEE</sequence>
<feature type="non-terminal residue" evidence="1">
    <location>
        <position position="1"/>
    </location>
</feature>
<dbReference type="EMBL" id="BDIP01007950">
    <property type="protein sequence ID" value="GCA64640.1"/>
    <property type="molecule type" value="Genomic_DNA"/>
</dbReference>
<protein>
    <submittedName>
        <fullName evidence="1">Uncharacterized protein</fullName>
    </submittedName>
</protein>
<name>A0A391NVP8_9EUKA</name>
<proteinExistence type="predicted"/>
<dbReference type="Proteomes" id="UP000265618">
    <property type="component" value="Unassembled WGS sequence"/>
</dbReference>